<dbReference type="AlphaFoldDB" id="A0AAD1XNV1"/>
<name>A0AAD1XNV1_EUPCR</name>
<dbReference type="EMBL" id="CAMPGE010017905">
    <property type="protein sequence ID" value="CAI2376348.1"/>
    <property type="molecule type" value="Genomic_DNA"/>
</dbReference>
<sequence>MLFCDPLISQPSSVDLNSIFLTLIPEKMNSRFSSITFCSSKGISSSKGSRDLFSLTSLFIMAANFIAFPRDFLSLNLAFICWMGFSFGFHSSSYPISSKALIAACCSSG</sequence>
<keyword evidence="2" id="KW-1185">Reference proteome</keyword>
<evidence type="ECO:0000313" key="2">
    <source>
        <dbReference type="Proteomes" id="UP001295684"/>
    </source>
</evidence>
<dbReference type="Proteomes" id="UP001295684">
    <property type="component" value="Unassembled WGS sequence"/>
</dbReference>
<comment type="caution">
    <text evidence="1">The sequence shown here is derived from an EMBL/GenBank/DDBJ whole genome shotgun (WGS) entry which is preliminary data.</text>
</comment>
<reference evidence="1" key="1">
    <citation type="submission" date="2023-07" db="EMBL/GenBank/DDBJ databases">
        <authorList>
            <consortium name="AG Swart"/>
            <person name="Singh M."/>
            <person name="Singh A."/>
            <person name="Seah K."/>
            <person name="Emmerich C."/>
        </authorList>
    </citation>
    <scope>NUCLEOTIDE SEQUENCE</scope>
    <source>
        <strain evidence="1">DP1</strain>
    </source>
</reference>
<accession>A0AAD1XNV1</accession>
<evidence type="ECO:0000313" key="1">
    <source>
        <dbReference type="EMBL" id="CAI2376348.1"/>
    </source>
</evidence>
<proteinExistence type="predicted"/>
<organism evidence="1 2">
    <name type="scientific">Euplotes crassus</name>
    <dbReference type="NCBI Taxonomy" id="5936"/>
    <lineage>
        <taxon>Eukaryota</taxon>
        <taxon>Sar</taxon>
        <taxon>Alveolata</taxon>
        <taxon>Ciliophora</taxon>
        <taxon>Intramacronucleata</taxon>
        <taxon>Spirotrichea</taxon>
        <taxon>Hypotrichia</taxon>
        <taxon>Euplotida</taxon>
        <taxon>Euplotidae</taxon>
        <taxon>Moneuplotes</taxon>
    </lineage>
</organism>
<protein>
    <submittedName>
        <fullName evidence="1">Uncharacterized protein</fullName>
    </submittedName>
</protein>
<gene>
    <name evidence="1" type="ORF">ECRASSUSDP1_LOCUS17717</name>
</gene>